<dbReference type="AlphaFoldDB" id="A0A699JLV7"/>
<protein>
    <submittedName>
        <fullName evidence="1">Uncharacterized protein</fullName>
    </submittedName>
</protein>
<proteinExistence type="predicted"/>
<accession>A0A699JLV7</accession>
<reference evidence="1" key="1">
    <citation type="journal article" date="2019" name="Sci. Rep.">
        <title>Draft genome of Tanacetum cinerariifolium, the natural source of mosquito coil.</title>
        <authorList>
            <person name="Yamashiro T."/>
            <person name="Shiraishi A."/>
            <person name="Satake H."/>
            <person name="Nakayama K."/>
        </authorList>
    </citation>
    <scope>NUCLEOTIDE SEQUENCE</scope>
</reference>
<sequence length="104" mass="12124">MLYDLDLEFDMQDRKVSLAVRFFIITRCTREEGRNINELLSRSKEVSFLILELGECLEFFVWFPGPHASDCQPVQLTSEDSSHRAQHVYSRQRLQSLSQGQTTP</sequence>
<evidence type="ECO:0000313" key="1">
    <source>
        <dbReference type="EMBL" id="GFA45343.1"/>
    </source>
</evidence>
<name>A0A699JLV7_TANCI</name>
<organism evidence="1">
    <name type="scientific">Tanacetum cinerariifolium</name>
    <name type="common">Dalmatian daisy</name>
    <name type="synonym">Chrysanthemum cinerariifolium</name>
    <dbReference type="NCBI Taxonomy" id="118510"/>
    <lineage>
        <taxon>Eukaryota</taxon>
        <taxon>Viridiplantae</taxon>
        <taxon>Streptophyta</taxon>
        <taxon>Embryophyta</taxon>
        <taxon>Tracheophyta</taxon>
        <taxon>Spermatophyta</taxon>
        <taxon>Magnoliopsida</taxon>
        <taxon>eudicotyledons</taxon>
        <taxon>Gunneridae</taxon>
        <taxon>Pentapetalae</taxon>
        <taxon>asterids</taxon>
        <taxon>campanulids</taxon>
        <taxon>Asterales</taxon>
        <taxon>Asteraceae</taxon>
        <taxon>Asteroideae</taxon>
        <taxon>Anthemideae</taxon>
        <taxon>Anthemidinae</taxon>
        <taxon>Tanacetum</taxon>
    </lineage>
</organism>
<dbReference type="EMBL" id="BKCJ010426725">
    <property type="protein sequence ID" value="GFA45343.1"/>
    <property type="molecule type" value="Genomic_DNA"/>
</dbReference>
<comment type="caution">
    <text evidence="1">The sequence shown here is derived from an EMBL/GenBank/DDBJ whole genome shotgun (WGS) entry which is preliminary data.</text>
</comment>
<gene>
    <name evidence="1" type="ORF">Tci_617315</name>
</gene>